<evidence type="ECO:0000313" key="2">
    <source>
        <dbReference type="Proteomes" id="UP000009168"/>
    </source>
</evidence>
<dbReference type="InParanoid" id="W7XH98"/>
<keyword evidence="2" id="KW-1185">Reference proteome</keyword>
<dbReference type="KEGG" id="tet:TTHERM_000418289"/>
<sequence>MGNRSFNLHESTSTSILKDSKQRINYGKRQLQNIFFVQYLSYDFKYLLLLGVQQRTFQKRKRIKLFHKQLNSQQFSKIELGFANCSQLEISLGISKIYTKSNENNSKIILKLAY</sequence>
<dbReference type="AlphaFoldDB" id="W7XH98"/>
<gene>
    <name evidence="1" type="ORF">TTHERM_000418289</name>
</gene>
<dbReference type="RefSeq" id="XP_012650854.1">
    <property type="nucleotide sequence ID" value="XM_012795400.1"/>
</dbReference>
<proteinExistence type="predicted"/>
<dbReference type="Proteomes" id="UP000009168">
    <property type="component" value="Unassembled WGS sequence"/>
</dbReference>
<name>W7XH98_TETTS</name>
<evidence type="ECO:0000313" key="1">
    <source>
        <dbReference type="EMBL" id="EWS76568.1"/>
    </source>
</evidence>
<dbReference type="EMBL" id="GG662856">
    <property type="protein sequence ID" value="EWS76568.1"/>
    <property type="molecule type" value="Genomic_DNA"/>
</dbReference>
<reference evidence="2" key="1">
    <citation type="journal article" date="2006" name="PLoS Biol.">
        <title>Macronuclear genome sequence of the ciliate Tetrahymena thermophila, a model eukaryote.</title>
        <authorList>
            <person name="Eisen J.A."/>
            <person name="Coyne R.S."/>
            <person name="Wu M."/>
            <person name="Wu D."/>
            <person name="Thiagarajan M."/>
            <person name="Wortman J.R."/>
            <person name="Badger J.H."/>
            <person name="Ren Q."/>
            <person name="Amedeo P."/>
            <person name="Jones K.M."/>
            <person name="Tallon L.J."/>
            <person name="Delcher A.L."/>
            <person name="Salzberg S.L."/>
            <person name="Silva J.C."/>
            <person name="Haas B.J."/>
            <person name="Majoros W.H."/>
            <person name="Farzad M."/>
            <person name="Carlton J.M."/>
            <person name="Smith R.K. Jr."/>
            <person name="Garg J."/>
            <person name="Pearlman R.E."/>
            <person name="Karrer K.M."/>
            <person name="Sun L."/>
            <person name="Manning G."/>
            <person name="Elde N.C."/>
            <person name="Turkewitz A.P."/>
            <person name="Asai D.J."/>
            <person name="Wilkes D.E."/>
            <person name="Wang Y."/>
            <person name="Cai H."/>
            <person name="Collins K."/>
            <person name="Stewart B.A."/>
            <person name="Lee S.R."/>
            <person name="Wilamowska K."/>
            <person name="Weinberg Z."/>
            <person name="Ruzzo W.L."/>
            <person name="Wloga D."/>
            <person name="Gaertig J."/>
            <person name="Frankel J."/>
            <person name="Tsao C.-C."/>
            <person name="Gorovsky M.A."/>
            <person name="Keeling P.J."/>
            <person name="Waller R.F."/>
            <person name="Patron N.J."/>
            <person name="Cherry J.M."/>
            <person name="Stover N.A."/>
            <person name="Krieger C.J."/>
            <person name="del Toro C."/>
            <person name="Ryder H.F."/>
            <person name="Williamson S.C."/>
            <person name="Barbeau R.A."/>
            <person name="Hamilton E.P."/>
            <person name="Orias E."/>
        </authorList>
    </citation>
    <scope>NUCLEOTIDE SEQUENCE [LARGE SCALE GENOMIC DNA]</scope>
    <source>
        <strain evidence="2">SB210</strain>
    </source>
</reference>
<protein>
    <submittedName>
        <fullName evidence="1">Uncharacterized protein</fullName>
    </submittedName>
</protein>
<organism evidence="1 2">
    <name type="scientific">Tetrahymena thermophila (strain SB210)</name>
    <dbReference type="NCBI Taxonomy" id="312017"/>
    <lineage>
        <taxon>Eukaryota</taxon>
        <taxon>Sar</taxon>
        <taxon>Alveolata</taxon>
        <taxon>Ciliophora</taxon>
        <taxon>Intramacronucleata</taxon>
        <taxon>Oligohymenophorea</taxon>
        <taxon>Hymenostomatida</taxon>
        <taxon>Tetrahymenina</taxon>
        <taxon>Tetrahymenidae</taxon>
        <taxon>Tetrahymena</taxon>
    </lineage>
</organism>
<accession>W7XH98</accession>
<dbReference type="GeneID" id="24438855"/>